<evidence type="ECO:0000256" key="5">
    <source>
        <dbReference type="ARBA" id="ARBA00023242"/>
    </source>
</evidence>
<name>A0ABD0YVK3_9HEMI</name>
<dbReference type="PRINTS" id="PR01246">
    <property type="entry name" value="RAD1REPAIR"/>
</dbReference>
<keyword evidence="5" id="KW-0539">Nucleus</keyword>
<evidence type="ECO:0000256" key="2">
    <source>
        <dbReference type="ARBA" id="ARBA00010991"/>
    </source>
</evidence>
<evidence type="ECO:0000256" key="4">
    <source>
        <dbReference type="ARBA" id="ARBA00023204"/>
    </source>
</evidence>
<dbReference type="GO" id="GO:0005634">
    <property type="term" value="C:nucleus"/>
    <property type="evidence" value="ECO:0007669"/>
    <property type="project" value="UniProtKB-SubCell"/>
</dbReference>
<dbReference type="InterPro" id="IPR003021">
    <property type="entry name" value="Rad1_Rec1_Rad17"/>
</dbReference>
<dbReference type="Proteomes" id="UP001558652">
    <property type="component" value="Unassembled WGS sequence"/>
</dbReference>
<protein>
    <recommendedName>
        <fullName evidence="8">Cell cycle checkpoint protein RAD1</fullName>
    </recommendedName>
</protein>
<dbReference type="PANTHER" id="PTHR10870:SF0">
    <property type="entry name" value="CELL CYCLE CHECKPOINT PROTEIN RAD1"/>
    <property type="match status" value="1"/>
</dbReference>
<comment type="caution">
    <text evidence="6">The sequence shown here is derived from an EMBL/GenBank/DDBJ whole genome shotgun (WGS) entry which is preliminary data.</text>
</comment>
<dbReference type="InterPro" id="IPR046938">
    <property type="entry name" value="DNA_clamp_sf"/>
</dbReference>
<evidence type="ECO:0008006" key="8">
    <source>
        <dbReference type="Google" id="ProtNLM"/>
    </source>
</evidence>
<dbReference type="PANTHER" id="PTHR10870">
    <property type="entry name" value="CELL CYCLE CHECKPOINT PROTEIN RAD1"/>
    <property type="match status" value="1"/>
</dbReference>
<dbReference type="InterPro" id="IPR003011">
    <property type="entry name" value="Cell_cycle_checkpoint_Rad1"/>
</dbReference>
<organism evidence="6 7">
    <name type="scientific">Ranatra chinensis</name>
    <dbReference type="NCBI Taxonomy" id="642074"/>
    <lineage>
        <taxon>Eukaryota</taxon>
        <taxon>Metazoa</taxon>
        <taxon>Ecdysozoa</taxon>
        <taxon>Arthropoda</taxon>
        <taxon>Hexapoda</taxon>
        <taxon>Insecta</taxon>
        <taxon>Pterygota</taxon>
        <taxon>Neoptera</taxon>
        <taxon>Paraneoptera</taxon>
        <taxon>Hemiptera</taxon>
        <taxon>Heteroptera</taxon>
        <taxon>Panheteroptera</taxon>
        <taxon>Nepomorpha</taxon>
        <taxon>Nepidae</taxon>
        <taxon>Ranatrinae</taxon>
        <taxon>Ranatra</taxon>
    </lineage>
</organism>
<dbReference type="EMBL" id="JBFDAA010000002">
    <property type="protein sequence ID" value="KAL1139900.1"/>
    <property type="molecule type" value="Genomic_DNA"/>
</dbReference>
<reference evidence="6 7" key="1">
    <citation type="submission" date="2024-07" db="EMBL/GenBank/DDBJ databases">
        <title>Chromosome-level genome assembly of the water stick insect Ranatra chinensis (Heteroptera: Nepidae).</title>
        <authorList>
            <person name="Liu X."/>
        </authorList>
    </citation>
    <scope>NUCLEOTIDE SEQUENCE [LARGE SCALE GENOMIC DNA]</scope>
    <source>
        <strain evidence="6">Cailab_2021Rc</strain>
        <tissue evidence="6">Muscle</tissue>
    </source>
</reference>
<dbReference type="SUPFAM" id="SSF55979">
    <property type="entry name" value="DNA clamp"/>
    <property type="match status" value="1"/>
</dbReference>
<accession>A0ABD0YVK3</accession>
<gene>
    <name evidence="6" type="ORF">AAG570_006877</name>
</gene>
<evidence type="ECO:0000313" key="7">
    <source>
        <dbReference type="Proteomes" id="UP001558652"/>
    </source>
</evidence>
<dbReference type="PRINTS" id="PR01245">
    <property type="entry name" value="RAD1REC1"/>
</dbReference>
<keyword evidence="7" id="KW-1185">Reference proteome</keyword>
<dbReference type="CDD" id="cd00577">
    <property type="entry name" value="PCNA"/>
    <property type="match status" value="1"/>
</dbReference>
<keyword evidence="4" id="KW-0234">DNA repair</keyword>
<keyword evidence="3" id="KW-0227">DNA damage</keyword>
<dbReference type="Gene3D" id="3.70.10.10">
    <property type="match status" value="1"/>
</dbReference>
<comment type="similarity">
    <text evidence="2">Belongs to the rad1 family.</text>
</comment>
<evidence type="ECO:0000256" key="1">
    <source>
        <dbReference type="ARBA" id="ARBA00004123"/>
    </source>
</evidence>
<dbReference type="GO" id="GO:0006281">
    <property type="term" value="P:DNA repair"/>
    <property type="evidence" value="ECO:0007669"/>
    <property type="project" value="UniProtKB-KW"/>
</dbReference>
<dbReference type="AlphaFoldDB" id="A0ABD0YVK3"/>
<sequence length="257" mass="28914">MARIKNVKNLFSLLKCVSFNDQATFYASRNGLKVVVEESKCQQAGAFMGSDVFEEYELREELVCLRVDLNVFVECLGILDTPAGSSSIGSSYGEPLKLVMVDDELITECSVKTMEACETLHFSLPSDEAFNKIIADGPQFRELFNDLDPASDYVDIFMSPDPPYFRVTTRSSSCKCQVSVAKGADMIEEFRCTSPATTRYKYSQIKPSLKPLQMSSKVSLQTDEGGLLCFQFMVRTDTKQLCYIEYFCTPVIIDEYE</sequence>
<evidence type="ECO:0000313" key="6">
    <source>
        <dbReference type="EMBL" id="KAL1139900.1"/>
    </source>
</evidence>
<dbReference type="Pfam" id="PF02144">
    <property type="entry name" value="Rad1"/>
    <property type="match status" value="1"/>
</dbReference>
<evidence type="ECO:0000256" key="3">
    <source>
        <dbReference type="ARBA" id="ARBA00022763"/>
    </source>
</evidence>
<comment type="subcellular location">
    <subcellularLocation>
        <location evidence="1">Nucleus</location>
    </subcellularLocation>
</comment>
<proteinExistence type="inferred from homology"/>